<comment type="caution">
    <text evidence="3">The sequence shown here is derived from an EMBL/GenBank/DDBJ whole genome shotgun (WGS) entry which is preliminary data.</text>
</comment>
<feature type="region of interest" description="Disordered" evidence="1">
    <location>
        <begin position="1"/>
        <end position="26"/>
    </location>
</feature>
<accession>A0A437JZI9</accession>
<dbReference type="OrthoDB" id="9773932at2"/>
<feature type="domain" description="BioF2-like acetyltransferase" evidence="2">
    <location>
        <begin position="182"/>
        <end position="315"/>
    </location>
</feature>
<dbReference type="Proteomes" id="UP000288178">
    <property type="component" value="Unassembled WGS sequence"/>
</dbReference>
<dbReference type="InterPro" id="IPR017469">
    <property type="entry name" value="PEP-CTERM_FemAB-rel"/>
</dbReference>
<name>A0A437JZI9_9BURK</name>
<protein>
    <submittedName>
        <fullName evidence="3">FemAB family PEP-CTERM system-associated protein</fullName>
    </submittedName>
</protein>
<sequence>MAPRRTPPLAPPARGRPPSRPSPPRARRVATIHRLNPGDAAAAARWDAFVFACPEATFFHRAAWQQVMHEVFGHPTFYLYAEQDGAIVGVLPLAQVKSLLFGHALVSLPFCVYAGVAASDEAAAQALEAEAQRIAQQLGAEHLELRQLTRQHDGWPRQDLYVTFRKPILPDEEANMLAIPRKQRAMVRKGIKNGLVATFDDGVDRFFALYASNVHRHGTPALPKRYFETLRRLFGPDCSVLTVTSAEGQLLSSVLSFHFRDEILPYYAGDDEAARDLAANDFKYWELMRHACAQGFKTFDYGRSKVGTGPYAFKKNWGFEPQPLHYEYRLYKREAIPQNNPANAKYKLMIETWRKLPLPVANWLGPFVVRSLG</sequence>
<dbReference type="Pfam" id="PF13480">
    <property type="entry name" value="Acetyltransf_6"/>
    <property type="match status" value="1"/>
</dbReference>
<evidence type="ECO:0000313" key="3">
    <source>
        <dbReference type="EMBL" id="RVT53444.1"/>
    </source>
</evidence>
<dbReference type="InterPro" id="IPR050644">
    <property type="entry name" value="PG_Glycine_Bridge_Synth"/>
</dbReference>
<evidence type="ECO:0000313" key="4">
    <source>
        <dbReference type="Proteomes" id="UP000288178"/>
    </source>
</evidence>
<dbReference type="SUPFAM" id="SSF55729">
    <property type="entry name" value="Acyl-CoA N-acyltransferases (Nat)"/>
    <property type="match status" value="2"/>
</dbReference>
<evidence type="ECO:0000256" key="1">
    <source>
        <dbReference type="SAM" id="MobiDB-lite"/>
    </source>
</evidence>
<dbReference type="Gene3D" id="3.40.630.30">
    <property type="match status" value="2"/>
</dbReference>
<dbReference type="EMBL" id="SACT01000001">
    <property type="protein sequence ID" value="RVT53444.1"/>
    <property type="molecule type" value="Genomic_DNA"/>
</dbReference>
<proteinExistence type="predicted"/>
<dbReference type="InterPro" id="IPR016181">
    <property type="entry name" value="Acyl_CoA_acyltransferase"/>
</dbReference>
<organism evidence="3 4">
    <name type="scientific">Rubrivivax albus</name>
    <dbReference type="NCBI Taxonomy" id="2499835"/>
    <lineage>
        <taxon>Bacteria</taxon>
        <taxon>Pseudomonadati</taxon>
        <taxon>Pseudomonadota</taxon>
        <taxon>Betaproteobacteria</taxon>
        <taxon>Burkholderiales</taxon>
        <taxon>Sphaerotilaceae</taxon>
        <taxon>Rubrivivax</taxon>
    </lineage>
</organism>
<evidence type="ECO:0000259" key="2">
    <source>
        <dbReference type="Pfam" id="PF13480"/>
    </source>
</evidence>
<feature type="compositionally biased region" description="Pro residues" evidence="1">
    <location>
        <begin position="1"/>
        <end position="24"/>
    </location>
</feature>
<dbReference type="NCBIfam" id="TIGR03019">
    <property type="entry name" value="pepcterm_femAB"/>
    <property type="match status" value="1"/>
</dbReference>
<dbReference type="InterPro" id="IPR038740">
    <property type="entry name" value="BioF2-like_GNAT_dom"/>
</dbReference>
<dbReference type="AlphaFoldDB" id="A0A437JZI9"/>
<gene>
    <name evidence="3" type="ORF">ENE75_00640</name>
</gene>
<dbReference type="PANTHER" id="PTHR36174">
    <property type="entry name" value="LIPID II:GLYCINE GLYCYLTRANSFERASE"/>
    <property type="match status" value="1"/>
</dbReference>
<keyword evidence="4" id="KW-1185">Reference proteome</keyword>
<dbReference type="PANTHER" id="PTHR36174:SF1">
    <property type="entry name" value="LIPID II:GLYCINE GLYCYLTRANSFERASE"/>
    <property type="match status" value="1"/>
</dbReference>
<reference evidence="3 4" key="1">
    <citation type="submission" date="2019-01" db="EMBL/GenBank/DDBJ databases">
        <authorList>
            <person name="Chen W.-M."/>
        </authorList>
    </citation>
    <scope>NUCLEOTIDE SEQUENCE [LARGE SCALE GENOMIC DNA]</scope>
    <source>
        <strain evidence="3 4">ICH-3</strain>
    </source>
</reference>